<gene>
    <name evidence="1" type="ORF">ACOLOM_LOCUS11462</name>
</gene>
<evidence type="ECO:0000313" key="1">
    <source>
        <dbReference type="EMBL" id="CAG8727878.1"/>
    </source>
</evidence>
<comment type="caution">
    <text evidence="1">The sequence shown here is derived from an EMBL/GenBank/DDBJ whole genome shotgun (WGS) entry which is preliminary data.</text>
</comment>
<accession>A0ACA9PXN9</accession>
<proteinExistence type="predicted"/>
<organism evidence="1 2">
    <name type="scientific">Acaulospora colombiana</name>
    <dbReference type="NCBI Taxonomy" id="27376"/>
    <lineage>
        <taxon>Eukaryota</taxon>
        <taxon>Fungi</taxon>
        <taxon>Fungi incertae sedis</taxon>
        <taxon>Mucoromycota</taxon>
        <taxon>Glomeromycotina</taxon>
        <taxon>Glomeromycetes</taxon>
        <taxon>Diversisporales</taxon>
        <taxon>Acaulosporaceae</taxon>
        <taxon>Acaulospora</taxon>
    </lineage>
</organism>
<protein>
    <submittedName>
        <fullName evidence="1">12026_t:CDS:1</fullName>
    </submittedName>
</protein>
<dbReference type="EMBL" id="CAJVPT010041436">
    <property type="protein sequence ID" value="CAG8727878.1"/>
    <property type="molecule type" value="Genomic_DNA"/>
</dbReference>
<name>A0ACA9PXN9_9GLOM</name>
<keyword evidence="2" id="KW-1185">Reference proteome</keyword>
<reference evidence="1" key="1">
    <citation type="submission" date="2021-06" db="EMBL/GenBank/DDBJ databases">
        <authorList>
            <person name="Kallberg Y."/>
            <person name="Tangrot J."/>
            <person name="Rosling A."/>
        </authorList>
    </citation>
    <scope>NUCLEOTIDE SEQUENCE</scope>
    <source>
        <strain evidence="1">CL356</strain>
    </source>
</reference>
<sequence>MMTEFFDHPRVPPKIRIEKLRRDCKDHEEKISKLRTFYSNFCKNEKVKDVQGYLDDLGKKSGELETVTLRQIKKQTYWTFHAKVFKATEISYRFSKSKAFLNIFETCIQNKKDKLTTESLATMLTEEVYKKFNELCSQYREWEKMKCSQGSILWNNVPKVDAELDIMGNFIQVENKEKLIKTLSYLSEVPVYIQRLQQLELVLDIFNVIKTNNSLLNNLTLVLRNDYLWLGRLVDYFGHFNKYFSEVDNASWELIKELSSAGEFIEFLRTIAEHDIKNMINGVEGTNERLIQEDTVSSLIQVKQFLLPLLNDAGRLTTKKFLSKLCAISKSNSSLSIRVKVCVNNSSSLKNMYRNISNKGEVTVEKIMNSVKRGTYTFQKNKDDSCTLCLTYPTLQGESCNLNLSDLQDLRGRALLITKPGASNELNIGQADEEQFSKDLTDEFVTQVDLAQEILIVTSKLIQMGHLGHRNFKETVKGTARMLELKNELEESLRQWIEKYDPVPISNLQR</sequence>
<feature type="non-terminal residue" evidence="1">
    <location>
        <position position="510"/>
    </location>
</feature>
<dbReference type="Proteomes" id="UP000789525">
    <property type="component" value="Unassembled WGS sequence"/>
</dbReference>
<evidence type="ECO:0000313" key="2">
    <source>
        <dbReference type="Proteomes" id="UP000789525"/>
    </source>
</evidence>